<keyword evidence="3" id="KW-0472">Membrane</keyword>
<dbReference type="InterPro" id="IPR048254">
    <property type="entry name" value="CDP_ALCOHOL_P_TRANSF_CS"/>
</dbReference>
<dbReference type="EMBL" id="LRDH01000001">
    <property type="protein sequence ID" value="PPV17960.1"/>
    <property type="molecule type" value="Genomic_DNA"/>
</dbReference>
<dbReference type="Pfam" id="PF01066">
    <property type="entry name" value="CDP-OH_P_transf"/>
    <property type="match status" value="1"/>
</dbReference>
<dbReference type="RefSeq" id="WP_052188257.1">
    <property type="nucleotide sequence ID" value="NZ_LRDH01000001.1"/>
</dbReference>
<dbReference type="InterPro" id="IPR000462">
    <property type="entry name" value="CDP-OH_P_trans"/>
</dbReference>
<dbReference type="GO" id="GO:0008654">
    <property type="term" value="P:phospholipid biosynthetic process"/>
    <property type="evidence" value="ECO:0007669"/>
    <property type="project" value="InterPro"/>
</dbReference>
<evidence type="ECO:0000256" key="2">
    <source>
        <dbReference type="RuleBase" id="RU003750"/>
    </source>
</evidence>
<name>A0A2S7FG13_CLOBU</name>
<keyword evidence="3" id="KW-0812">Transmembrane</keyword>
<evidence type="ECO:0000256" key="3">
    <source>
        <dbReference type="SAM" id="Phobius"/>
    </source>
</evidence>
<protein>
    <submittedName>
        <fullName evidence="4">CDP-alcohol phosphatidyltransferase</fullName>
    </submittedName>
</protein>
<accession>A0A2S7FG13</accession>
<evidence type="ECO:0000313" key="5">
    <source>
        <dbReference type="Proteomes" id="UP000238081"/>
    </source>
</evidence>
<sequence length="191" mass="21886">MIIKYLPNTITLVRIICSFLLFSLKPFSVSFFIVYIICGLSDVLDGYIARKLRYISEAGAILDSIADVIFIFSMMIIIVPIFKWSWWMLVWIGIIILMRLSSLLIGFIKYSALAFLHTYSNKMTGFLLFCFPFIHYIFELNVTVCILCGVATVSAIEEILINIISDELSRNIKSIVFIRREIPISRASSNK</sequence>
<keyword evidence="3" id="KW-1133">Transmembrane helix</keyword>
<feature type="transmembrane region" description="Helical" evidence="3">
    <location>
        <begin position="144"/>
        <end position="164"/>
    </location>
</feature>
<feature type="transmembrane region" description="Helical" evidence="3">
    <location>
        <begin position="119"/>
        <end position="138"/>
    </location>
</feature>
<keyword evidence="1 2" id="KW-0808">Transferase</keyword>
<proteinExistence type="inferred from homology"/>
<dbReference type="GO" id="GO:0016780">
    <property type="term" value="F:phosphotransferase activity, for other substituted phosphate groups"/>
    <property type="evidence" value="ECO:0007669"/>
    <property type="project" value="InterPro"/>
</dbReference>
<comment type="caution">
    <text evidence="4">The sequence shown here is derived from an EMBL/GenBank/DDBJ whole genome shotgun (WGS) entry which is preliminary data.</text>
</comment>
<comment type="similarity">
    <text evidence="2">Belongs to the CDP-alcohol phosphatidyltransferase class-I family.</text>
</comment>
<dbReference type="PROSITE" id="PS00379">
    <property type="entry name" value="CDP_ALCOHOL_P_TRANSF"/>
    <property type="match status" value="1"/>
</dbReference>
<dbReference type="Gene3D" id="1.20.120.1760">
    <property type="match status" value="1"/>
</dbReference>
<reference evidence="4 5" key="1">
    <citation type="submission" date="2016-01" db="EMBL/GenBank/DDBJ databases">
        <title>Characterization of the Clostridium difficile lineages that are prevalent in Hong Kong and China.</title>
        <authorList>
            <person name="Kwok J.S.-L."/>
            <person name="Lam W.-Y."/>
            <person name="Ip M."/>
            <person name="Chan T.-F."/>
            <person name="Hawkey P.M."/>
            <person name="Tsui S.K.-W."/>
        </authorList>
    </citation>
    <scope>NUCLEOTIDE SEQUENCE [LARGE SCALE GENOMIC DNA]</scope>
    <source>
        <strain evidence="4 5">300064</strain>
    </source>
</reference>
<dbReference type="AlphaFoldDB" id="A0A2S7FG13"/>
<evidence type="ECO:0000313" key="4">
    <source>
        <dbReference type="EMBL" id="PPV17960.1"/>
    </source>
</evidence>
<gene>
    <name evidence="4" type="ORF">AWN73_00710</name>
</gene>
<feature type="transmembrane region" description="Helical" evidence="3">
    <location>
        <begin position="88"/>
        <end position="107"/>
    </location>
</feature>
<organism evidence="4 5">
    <name type="scientific">Clostridium butyricum</name>
    <dbReference type="NCBI Taxonomy" id="1492"/>
    <lineage>
        <taxon>Bacteria</taxon>
        <taxon>Bacillati</taxon>
        <taxon>Bacillota</taxon>
        <taxon>Clostridia</taxon>
        <taxon>Eubacteriales</taxon>
        <taxon>Clostridiaceae</taxon>
        <taxon>Clostridium</taxon>
    </lineage>
</organism>
<evidence type="ECO:0000256" key="1">
    <source>
        <dbReference type="ARBA" id="ARBA00022679"/>
    </source>
</evidence>
<dbReference type="InterPro" id="IPR043130">
    <property type="entry name" value="CDP-OH_PTrfase_TM_dom"/>
</dbReference>
<dbReference type="Proteomes" id="UP000238081">
    <property type="component" value="Unassembled WGS sequence"/>
</dbReference>
<dbReference type="GO" id="GO:0016020">
    <property type="term" value="C:membrane"/>
    <property type="evidence" value="ECO:0007669"/>
    <property type="project" value="InterPro"/>
</dbReference>
<feature type="transmembrane region" description="Helical" evidence="3">
    <location>
        <begin position="60"/>
        <end position="82"/>
    </location>
</feature>